<evidence type="ECO:0000313" key="8">
    <source>
        <dbReference type="EMBL" id="MDO6963963.1"/>
    </source>
</evidence>
<dbReference type="EMBL" id="JAUOZU010000006">
    <property type="protein sequence ID" value="MDO6963963.1"/>
    <property type="molecule type" value="Genomic_DNA"/>
</dbReference>
<evidence type="ECO:0000256" key="5">
    <source>
        <dbReference type="ARBA" id="ARBA00023136"/>
    </source>
</evidence>
<feature type="transmembrane region" description="Helical" evidence="6">
    <location>
        <begin position="81"/>
        <end position="98"/>
    </location>
</feature>
<keyword evidence="5 6" id="KW-0472">Membrane</keyword>
<dbReference type="Proteomes" id="UP001174932">
    <property type="component" value="Unassembled WGS sequence"/>
</dbReference>
<evidence type="ECO:0000256" key="1">
    <source>
        <dbReference type="ARBA" id="ARBA00004141"/>
    </source>
</evidence>
<sequence>MNQSLKSLNQSSAFRGAFYMVLAGIGFAGLNAITQHVTMVLGLSSTSDAFWQYFIALILSLPLLFRLGIGSMRTDRPGIHFLRIIVSVLGVQAWVAGLANGVQIWQAIALVMTSPFFVTLGAALFLGEQISPHRWISTLVGFTGAMIILSPWSDTFSWYSLMPVLAAILWGASSLMMKKLLVKESSATVTVWLLLLLSPINAGFAVANGFQWPDMTTFAWLLLSGALMVASQFWLAKAYEVADAAYVQPFDDLKLPLNVVMGWLVFGYVPSGYLWLGAIMILAASMFNVTFERRRERNLTANMAA</sequence>
<evidence type="ECO:0000313" key="9">
    <source>
        <dbReference type="Proteomes" id="UP001174932"/>
    </source>
</evidence>
<feature type="domain" description="EamA" evidence="7">
    <location>
        <begin position="160"/>
        <end position="289"/>
    </location>
</feature>
<comment type="caution">
    <text evidence="8">The sequence shown here is derived from an EMBL/GenBank/DDBJ whole genome shotgun (WGS) entry which is preliminary data.</text>
</comment>
<feature type="domain" description="EamA" evidence="7">
    <location>
        <begin position="15"/>
        <end position="149"/>
    </location>
</feature>
<feature type="transmembrane region" description="Helical" evidence="6">
    <location>
        <begin position="189"/>
        <end position="212"/>
    </location>
</feature>
<reference evidence="8" key="1">
    <citation type="journal article" date="2015" name="Int. J. Syst. Evol. Microbiol.">
        <title>Rhizobium alvei sp. nov., isolated from a freshwater river.</title>
        <authorList>
            <person name="Sheu S.Y."/>
            <person name="Huang H.W."/>
            <person name="Young C.C."/>
            <person name="Chen W.M."/>
        </authorList>
    </citation>
    <scope>NUCLEOTIDE SEQUENCE</scope>
    <source>
        <strain evidence="8">TNR-22</strain>
    </source>
</reference>
<feature type="transmembrane region" description="Helical" evidence="6">
    <location>
        <begin position="218"/>
        <end position="235"/>
    </location>
</feature>
<gene>
    <name evidence="8" type="ORF">Q4481_08335</name>
</gene>
<evidence type="ECO:0000256" key="6">
    <source>
        <dbReference type="SAM" id="Phobius"/>
    </source>
</evidence>
<feature type="transmembrane region" description="Helical" evidence="6">
    <location>
        <begin position="158"/>
        <end position="177"/>
    </location>
</feature>
<dbReference type="PANTHER" id="PTHR22911">
    <property type="entry name" value="ACYL-MALONYL CONDENSING ENZYME-RELATED"/>
    <property type="match status" value="1"/>
</dbReference>
<protein>
    <submittedName>
        <fullName evidence="8">DMT family transporter</fullName>
    </submittedName>
</protein>
<dbReference type="InterPro" id="IPR000620">
    <property type="entry name" value="EamA_dom"/>
</dbReference>
<evidence type="ECO:0000256" key="4">
    <source>
        <dbReference type="ARBA" id="ARBA00022989"/>
    </source>
</evidence>
<feature type="transmembrane region" description="Helical" evidence="6">
    <location>
        <begin position="12"/>
        <end position="30"/>
    </location>
</feature>
<name>A0ABT8YJZ1_9HYPH</name>
<feature type="transmembrane region" description="Helical" evidence="6">
    <location>
        <begin position="50"/>
        <end position="69"/>
    </location>
</feature>
<keyword evidence="4 6" id="KW-1133">Transmembrane helix</keyword>
<comment type="subcellular location">
    <subcellularLocation>
        <location evidence="1">Membrane</location>
        <topology evidence="1">Multi-pass membrane protein</topology>
    </subcellularLocation>
</comment>
<evidence type="ECO:0000256" key="2">
    <source>
        <dbReference type="ARBA" id="ARBA00009853"/>
    </source>
</evidence>
<comment type="similarity">
    <text evidence="2">Belongs to the drug/metabolite transporter (DMT) superfamily. 10 TMS drug/metabolite exporter (DME) (TC 2.A.7.3) family.</text>
</comment>
<dbReference type="RefSeq" id="WP_304375876.1">
    <property type="nucleotide sequence ID" value="NZ_JAUOZU010000006.1"/>
</dbReference>
<dbReference type="SUPFAM" id="SSF103481">
    <property type="entry name" value="Multidrug resistance efflux transporter EmrE"/>
    <property type="match status" value="2"/>
</dbReference>
<proteinExistence type="inferred from homology"/>
<keyword evidence="9" id="KW-1185">Reference proteome</keyword>
<evidence type="ECO:0000256" key="3">
    <source>
        <dbReference type="ARBA" id="ARBA00022692"/>
    </source>
</evidence>
<evidence type="ECO:0000259" key="7">
    <source>
        <dbReference type="Pfam" id="PF00892"/>
    </source>
</evidence>
<feature type="transmembrane region" description="Helical" evidence="6">
    <location>
        <begin position="104"/>
        <end position="126"/>
    </location>
</feature>
<organism evidence="8 9">
    <name type="scientific">Rhizobium alvei</name>
    <dbReference type="NCBI Taxonomy" id="1132659"/>
    <lineage>
        <taxon>Bacteria</taxon>
        <taxon>Pseudomonadati</taxon>
        <taxon>Pseudomonadota</taxon>
        <taxon>Alphaproteobacteria</taxon>
        <taxon>Hyphomicrobiales</taxon>
        <taxon>Rhizobiaceae</taxon>
        <taxon>Rhizobium/Agrobacterium group</taxon>
        <taxon>Rhizobium</taxon>
    </lineage>
</organism>
<dbReference type="Pfam" id="PF00892">
    <property type="entry name" value="EamA"/>
    <property type="match status" value="2"/>
</dbReference>
<dbReference type="InterPro" id="IPR037185">
    <property type="entry name" value="EmrE-like"/>
</dbReference>
<reference evidence="8" key="2">
    <citation type="submission" date="2023-07" db="EMBL/GenBank/DDBJ databases">
        <authorList>
            <person name="Shen H."/>
        </authorList>
    </citation>
    <scope>NUCLEOTIDE SEQUENCE</scope>
    <source>
        <strain evidence="8">TNR-22</strain>
    </source>
</reference>
<accession>A0ABT8YJZ1</accession>
<keyword evidence="3 6" id="KW-0812">Transmembrane</keyword>
<dbReference type="PANTHER" id="PTHR22911:SF6">
    <property type="entry name" value="SOLUTE CARRIER FAMILY 35 MEMBER G1"/>
    <property type="match status" value="1"/>
</dbReference>
<feature type="transmembrane region" description="Helical" evidence="6">
    <location>
        <begin position="272"/>
        <end position="291"/>
    </location>
</feature>